<dbReference type="InterPro" id="IPR000361">
    <property type="entry name" value="ATAP_core_dom"/>
</dbReference>
<comment type="caution">
    <text evidence="2">The sequence shown here is derived from an EMBL/GenBank/DDBJ whole genome shotgun (WGS) entry which is preliminary data.</text>
</comment>
<feature type="domain" description="Core" evidence="1">
    <location>
        <begin position="1"/>
        <end position="104"/>
    </location>
</feature>
<proteinExistence type="predicted"/>
<evidence type="ECO:0000313" key="2">
    <source>
        <dbReference type="EMBL" id="MBM7584440.1"/>
    </source>
</evidence>
<evidence type="ECO:0000259" key="1">
    <source>
        <dbReference type="Pfam" id="PF01521"/>
    </source>
</evidence>
<dbReference type="RefSeq" id="WP_205168599.1">
    <property type="nucleotide sequence ID" value="NZ_JAFBDZ010000001.1"/>
</dbReference>
<dbReference type="Pfam" id="PF01521">
    <property type="entry name" value="Fe-S_biosyn"/>
    <property type="match status" value="1"/>
</dbReference>
<gene>
    <name evidence="2" type="ORF">JOC86_000977</name>
</gene>
<dbReference type="EMBL" id="JAFBDZ010000001">
    <property type="protein sequence ID" value="MBM7584440.1"/>
    <property type="molecule type" value="Genomic_DNA"/>
</dbReference>
<evidence type="ECO:0000313" key="3">
    <source>
        <dbReference type="Proteomes" id="UP001646157"/>
    </source>
</evidence>
<dbReference type="SUPFAM" id="SSF89360">
    <property type="entry name" value="HesB-like domain"/>
    <property type="match status" value="1"/>
</dbReference>
<accession>A0ABS2N9C7</accession>
<keyword evidence="3" id="KW-1185">Reference proteome</keyword>
<name>A0ABS2N9C7_9BACI</name>
<dbReference type="Gene3D" id="2.60.300.12">
    <property type="entry name" value="HesB-like domain"/>
    <property type="match status" value="1"/>
</dbReference>
<reference evidence="2 3" key="1">
    <citation type="submission" date="2021-01" db="EMBL/GenBank/DDBJ databases">
        <title>Genomic Encyclopedia of Type Strains, Phase IV (KMG-IV): sequencing the most valuable type-strain genomes for metagenomic binning, comparative biology and taxonomic classification.</title>
        <authorList>
            <person name="Goeker M."/>
        </authorList>
    </citation>
    <scope>NUCLEOTIDE SEQUENCE [LARGE SCALE GENOMIC DNA]</scope>
    <source>
        <strain evidence="2 3">DSM 24834</strain>
    </source>
</reference>
<dbReference type="InterPro" id="IPR035903">
    <property type="entry name" value="HesB-like_dom_sf"/>
</dbReference>
<dbReference type="Proteomes" id="UP001646157">
    <property type="component" value="Unassembled WGS sequence"/>
</dbReference>
<protein>
    <submittedName>
        <fullName evidence="2">Uncharacterized protein YqkB</fullName>
    </submittedName>
</protein>
<sequence length="110" mass="12591">MNIVITENASKVLTEKINDHKGHLKLKYDTEGCGCVVSGVPILWYVENPDEVDDIEIETNFRPILVEKSKMVFLDEELKIDYSLDSNTFRLVSPAQIINGRMGFKLYPEE</sequence>
<organism evidence="2 3">
    <name type="scientific">Rossellomorea pakistanensis</name>
    <dbReference type="NCBI Taxonomy" id="992288"/>
    <lineage>
        <taxon>Bacteria</taxon>
        <taxon>Bacillati</taxon>
        <taxon>Bacillota</taxon>
        <taxon>Bacilli</taxon>
        <taxon>Bacillales</taxon>
        <taxon>Bacillaceae</taxon>
        <taxon>Rossellomorea</taxon>
    </lineage>
</organism>